<dbReference type="Proteomes" id="UP000251584">
    <property type="component" value="Unassembled WGS sequence"/>
</dbReference>
<comment type="subcellular location">
    <subcellularLocation>
        <location evidence="1">Cell membrane</location>
        <topology evidence="1">Multi-pass membrane protein</topology>
    </subcellularLocation>
</comment>
<dbReference type="GO" id="GO:0015171">
    <property type="term" value="F:amino acid transmembrane transporter activity"/>
    <property type="evidence" value="ECO:0007669"/>
    <property type="project" value="TreeGrafter"/>
</dbReference>
<keyword evidence="4 7" id="KW-0812">Transmembrane</keyword>
<evidence type="ECO:0000256" key="2">
    <source>
        <dbReference type="ARBA" id="ARBA00007928"/>
    </source>
</evidence>
<organism evidence="8 9">
    <name type="scientific">Citrobacter koseri</name>
    <name type="common">Citrobacter diversus</name>
    <dbReference type="NCBI Taxonomy" id="545"/>
    <lineage>
        <taxon>Bacteria</taxon>
        <taxon>Pseudomonadati</taxon>
        <taxon>Pseudomonadota</taxon>
        <taxon>Gammaproteobacteria</taxon>
        <taxon>Enterobacterales</taxon>
        <taxon>Enterobacteriaceae</taxon>
        <taxon>Citrobacter</taxon>
    </lineage>
</organism>
<feature type="transmembrane region" description="Helical" evidence="7">
    <location>
        <begin position="152"/>
        <end position="173"/>
    </location>
</feature>
<dbReference type="NCBIfam" id="NF007591">
    <property type="entry name" value="PRK10229.1"/>
    <property type="match status" value="1"/>
</dbReference>
<dbReference type="NCBIfam" id="TIGR00949">
    <property type="entry name" value="2A76"/>
    <property type="match status" value="1"/>
</dbReference>
<feature type="transmembrane region" description="Helical" evidence="7">
    <location>
        <begin position="128"/>
        <end position="146"/>
    </location>
</feature>
<keyword evidence="3" id="KW-1003">Cell membrane</keyword>
<evidence type="ECO:0000256" key="7">
    <source>
        <dbReference type="SAM" id="Phobius"/>
    </source>
</evidence>
<dbReference type="PANTHER" id="PTHR30086:SF19">
    <property type="entry name" value="THREONINE EFFLUX PROTEIN"/>
    <property type="match status" value="1"/>
</dbReference>
<dbReference type="Pfam" id="PF01810">
    <property type="entry name" value="LysE"/>
    <property type="match status" value="1"/>
</dbReference>
<dbReference type="InterPro" id="IPR004778">
    <property type="entry name" value="Homoserine/Threonine_efflux"/>
</dbReference>
<dbReference type="EMBL" id="UAVY01000010">
    <property type="protein sequence ID" value="SQB40840.1"/>
    <property type="molecule type" value="Genomic_DNA"/>
</dbReference>
<evidence type="ECO:0000256" key="6">
    <source>
        <dbReference type="ARBA" id="ARBA00023136"/>
    </source>
</evidence>
<feature type="transmembrane region" description="Helical" evidence="7">
    <location>
        <begin position="38"/>
        <end position="63"/>
    </location>
</feature>
<reference evidence="8 9" key="1">
    <citation type="submission" date="2018-06" db="EMBL/GenBank/DDBJ databases">
        <authorList>
            <consortium name="Pathogen Informatics"/>
            <person name="Doyle S."/>
        </authorList>
    </citation>
    <scope>NUCLEOTIDE SEQUENCE [LARGE SCALE GENOMIC DNA]</scope>
    <source>
        <strain evidence="8 9">NCTC10786</strain>
    </source>
</reference>
<feature type="transmembrane region" description="Helical" evidence="7">
    <location>
        <begin position="6"/>
        <end position="26"/>
    </location>
</feature>
<name>A0A2X2YR89_CITKO</name>
<accession>A0A2X2YR89</accession>
<keyword evidence="6 7" id="KW-0472">Membrane</keyword>
<evidence type="ECO:0000313" key="8">
    <source>
        <dbReference type="EMBL" id="SQB40840.1"/>
    </source>
</evidence>
<gene>
    <name evidence="8" type="primary">rhtC</name>
    <name evidence="8" type="ORF">NCTC10786_05962</name>
</gene>
<evidence type="ECO:0000256" key="4">
    <source>
        <dbReference type="ARBA" id="ARBA00022692"/>
    </source>
</evidence>
<sequence length="235" mass="25928">MLMLFLTVAMVHIVALMSPGPDFFFVSQTAVSRSRKEAMMGVLGITCGVMVWAGVALLGLHLIIEKMAWLHTIIMVGGGLYLCWMGYQMLRGALKKQDVAAPAPQIELAQSGRSFVKGLLTNLANPKAIIYFGSVFSLFVGDNVGVAARWGIFALIIVETLAWFTVVASLFALPKMRRGYQRLAEVDRRFCRCVVCRFRHSPDYFALIIVGRISVSAIRQFLRHALLTPAAHPPA</sequence>
<dbReference type="GO" id="GO:0005886">
    <property type="term" value="C:plasma membrane"/>
    <property type="evidence" value="ECO:0007669"/>
    <property type="project" value="UniProtKB-SubCell"/>
</dbReference>
<dbReference type="InterPro" id="IPR001123">
    <property type="entry name" value="LeuE-type"/>
</dbReference>
<dbReference type="AlphaFoldDB" id="A0A2X2YR89"/>
<proteinExistence type="inferred from homology"/>
<evidence type="ECO:0000256" key="1">
    <source>
        <dbReference type="ARBA" id="ARBA00004651"/>
    </source>
</evidence>
<protein>
    <submittedName>
        <fullName evidence="8">Threonine efflux system</fullName>
    </submittedName>
</protein>
<comment type="similarity">
    <text evidence="2">Belongs to the Rht family.</text>
</comment>
<evidence type="ECO:0000313" key="9">
    <source>
        <dbReference type="Proteomes" id="UP000251584"/>
    </source>
</evidence>
<evidence type="ECO:0000256" key="5">
    <source>
        <dbReference type="ARBA" id="ARBA00022989"/>
    </source>
</evidence>
<dbReference type="PANTHER" id="PTHR30086">
    <property type="entry name" value="ARGININE EXPORTER PROTEIN ARGO"/>
    <property type="match status" value="1"/>
</dbReference>
<keyword evidence="5 7" id="KW-1133">Transmembrane helix</keyword>
<evidence type="ECO:0000256" key="3">
    <source>
        <dbReference type="ARBA" id="ARBA00022475"/>
    </source>
</evidence>
<feature type="transmembrane region" description="Helical" evidence="7">
    <location>
        <begin position="69"/>
        <end position="87"/>
    </location>
</feature>